<organism evidence="1 2">
    <name type="scientific">Polychaeton citri CBS 116435</name>
    <dbReference type="NCBI Taxonomy" id="1314669"/>
    <lineage>
        <taxon>Eukaryota</taxon>
        <taxon>Fungi</taxon>
        <taxon>Dikarya</taxon>
        <taxon>Ascomycota</taxon>
        <taxon>Pezizomycotina</taxon>
        <taxon>Dothideomycetes</taxon>
        <taxon>Dothideomycetidae</taxon>
        <taxon>Capnodiales</taxon>
        <taxon>Capnodiaceae</taxon>
        <taxon>Polychaeton</taxon>
    </lineage>
</organism>
<gene>
    <name evidence="1" type="ORF">K431DRAFT_284553</name>
</gene>
<protein>
    <recommendedName>
        <fullName evidence="3">IBR domain-containing protein</fullName>
    </recommendedName>
</protein>
<dbReference type="EMBL" id="MU003787">
    <property type="protein sequence ID" value="KAF2721874.1"/>
    <property type="molecule type" value="Genomic_DNA"/>
</dbReference>
<evidence type="ECO:0000313" key="2">
    <source>
        <dbReference type="Proteomes" id="UP000799441"/>
    </source>
</evidence>
<keyword evidence="2" id="KW-1185">Reference proteome</keyword>
<name>A0A9P4UPJ9_9PEZI</name>
<comment type="caution">
    <text evidence="1">The sequence shown here is derived from an EMBL/GenBank/DDBJ whole genome shotgun (WGS) entry which is preliminary data.</text>
</comment>
<dbReference type="Proteomes" id="UP000799441">
    <property type="component" value="Unassembled WGS sequence"/>
</dbReference>
<evidence type="ECO:0008006" key="3">
    <source>
        <dbReference type="Google" id="ProtNLM"/>
    </source>
</evidence>
<sequence>MACPSSSSECAVCALDIPLGEKHRHIQSYCICENCSSTAIKELLEKSLEHEINFPPVFGEHIINFKDFSDLLRSDYGYRYRVAHQERNTPHFQRIYCSYRVHEAVKSCGKFLGQMWPPDPDPSEVFGLMCRSCKIIICRLCVQSFNDLVLFRAQLWPSPGP</sequence>
<accession>A0A9P4UPJ9</accession>
<proteinExistence type="predicted"/>
<dbReference type="AlphaFoldDB" id="A0A9P4UPJ9"/>
<evidence type="ECO:0000313" key="1">
    <source>
        <dbReference type="EMBL" id="KAF2721874.1"/>
    </source>
</evidence>
<reference evidence="1" key="1">
    <citation type="journal article" date="2020" name="Stud. Mycol.">
        <title>101 Dothideomycetes genomes: a test case for predicting lifestyles and emergence of pathogens.</title>
        <authorList>
            <person name="Haridas S."/>
            <person name="Albert R."/>
            <person name="Binder M."/>
            <person name="Bloem J."/>
            <person name="Labutti K."/>
            <person name="Salamov A."/>
            <person name="Andreopoulos B."/>
            <person name="Baker S."/>
            <person name="Barry K."/>
            <person name="Bills G."/>
            <person name="Bluhm B."/>
            <person name="Cannon C."/>
            <person name="Castanera R."/>
            <person name="Culley D."/>
            <person name="Daum C."/>
            <person name="Ezra D."/>
            <person name="Gonzalez J."/>
            <person name="Henrissat B."/>
            <person name="Kuo A."/>
            <person name="Liang C."/>
            <person name="Lipzen A."/>
            <person name="Lutzoni F."/>
            <person name="Magnuson J."/>
            <person name="Mondo S."/>
            <person name="Nolan M."/>
            <person name="Ohm R."/>
            <person name="Pangilinan J."/>
            <person name="Park H.-J."/>
            <person name="Ramirez L."/>
            <person name="Alfaro M."/>
            <person name="Sun H."/>
            <person name="Tritt A."/>
            <person name="Yoshinaga Y."/>
            <person name="Zwiers L.-H."/>
            <person name="Turgeon B."/>
            <person name="Goodwin S."/>
            <person name="Spatafora J."/>
            <person name="Crous P."/>
            <person name="Grigoriev I."/>
        </authorList>
    </citation>
    <scope>NUCLEOTIDE SEQUENCE</scope>
    <source>
        <strain evidence="1">CBS 116435</strain>
    </source>
</reference>